<dbReference type="Proteomes" id="UP000663193">
    <property type="component" value="Chromosome 14"/>
</dbReference>
<evidence type="ECO:0000256" key="1">
    <source>
        <dbReference type="SAM" id="MobiDB-lite"/>
    </source>
</evidence>
<dbReference type="EMBL" id="CP069036">
    <property type="protein sequence ID" value="QRD02639.1"/>
    <property type="molecule type" value="Genomic_DNA"/>
</dbReference>
<organism evidence="2 3">
    <name type="scientific">Phaeosphaeria nodorum (strain SN15 / ATCC MYA-4574 / FGSC 10173)</name>
    <name type="common">Glume blotch fungus</name>
    <name type="synonym">Parastagonospora nodorum</name>
    <dbReference type="NCBI Taxonomy" id="321614"/>
    <lineage>
        <taxon>Eukaryota</taxon>
        <taxon>Fungi</taxon>
        <taxon>Dikarya</taxon>
        <taxon>Ascomycota</taxon>
        <taxon>Pezizomycotina</taxon>
        <taxon>Dothideomycetes</taxon>
        <taxon>Pleosporomycetidae</taxon>
        <taxon>Pleosporales</taxon>
        <taxon>Pleosporineae</taxon>
        <taxon>Phaeosphaeriaceae</taxon>
        <taxon>Parastagonospora</taxon>
    </lineage>
</organism>
<gene>
    <name evidence="2" type="ORF">JI435_418290</name>
</gene>
<proteinExistence type="predicted"/>
<accession>A0A7U2FCB6</accession>
<keyword evidence="3" id="KW-1185">Reference proteome</keyword>
<dbReference type="AlphaFoldDB" id="A0A7U2FCB6"/>
<evidence type="ECO:0000313" key="2">
    <source>
        <dbReference type="EMBL" id="QRD02639.1"/>
    </source>
</evidence>
<evidence type="ECO:0000313" key="3">
    <source>
        <dbReference type="Proteomes" id="UP000663193"/>
    </source>
</evidence>
<protein>
    <submittedName>
        <fullName evidence="2">Uncharacterized protein</fullName>
    </submittedName>
</protein>
<dbReference type="VEuPathDB" id="FungiDB:JI435_418290"/>
<reference evidence="3" key="1">
    <citation type="journal article" date="2021" name="BMC Genomics">
        <title>Chromosome-level genome assembly and manually-curated proteome of model necrotroph Parastagonospora nodorum Sn15 reveals a genome-wide trove of candidate effector homologs, and redundancy of virulence-related functions within an accessory chromosome.</title>
        <authorList>
            <person name="Bertazzoni S."/>
            <person name="Jones D.A.B."/>
            <person name="Phan H.T."/>
            <person name="Tan K.-C."/>
            <person name="Hane J.K."/>
        </authorList>
    </citation>
    <scope>NUCLEOTIDE SEQUENCE [LARGE SCALE GENOMIC DNA]</scope>
    <source>
        <strain evidence="3">SN15 / ATCC MYA-4574 / FGSC 10173)</strain>
    </source>
</reference>
<sequence length="127" mass="13949">MNQECTSNLTSIIARLSHNPCSACSRPLDLQTPLHTAPRFVTSPHMTPPDPFFHSSLTPPSPRAKSSRLTADRTQPSARMKQGQPLPPMRPCGLRNLPIIARPFQTDDCSGHGFGWAASLCMLSLRM</sequence>
<feature type="compositionally biased region" description="Polar residues" evidence="1">
    <location>
        <begin position="67"/>
        <end position="77"/>
    </location>
</feature>
<feature type="region of interest" description="Disordered" evidence="1">
    <location>
        <begin position="36"/>
        <end position="92"/>
    </location>
</feature>
<name>A0A7U2FCB6_PHANO</name>